<dbReference type="GO" id="GO:0000156">
    <property type="term" value="F:phosphorelay response regulator activity"/>
    <property type="evidence" value="ECO:0007669"/>
    <property type="project" value="InterPro"/>
</dbReference>
<feature type="active site" evidence="4">
    <location>
        <position position="14"/>
    </location>
</feature>
<dbReference type="CDD" id="cd16433">
    <property type="entry name" value="CheB"/>
    <property type="match status" value="1"/>
</dbReference>
<feature type="region of interest" description="Disordered" evidence="5">
    <location>
        <begin position="329"/>
        <end position="350"/>
    </location>
</feature>
<protein>
    <recommendedName>
        <fullName evidence="2">protein-glutamate methylesterase</fullName>
        <ecNumber evidence="2">3.1.1.61</ecNumber>
    </recommendedName>
</protein>
<dbReference type="AlphaFoldDB" id="A0A919MYB8"/>
<evidence type="ECO:0000256" key="3">
    <source>
        <dbReference type="ARBA" id="ARBA00048267"/>
    </source>
</evidence>
<dbReference type="PROSITE" id="PS50122">
    <property type="entry name" value="CHEB"/>
    <property type="match status" value="1"/>
</dbReference>
<evidence type="ECO:0000313" key="7">
    <source>
        <dbReference type="EMBL" id="GIE54365.1"/>
    </source>
</evidence>
<dbReference type="Proteomes" id="UP000647172">
    <property type="component" value="Unassembled WGS sequence"/>
</dbReference>
<dbReference type="InterPro" id="IPR035909">
    <property type="entry name" value="CheB_C"/>
</dbReference>
<feature type="active site" evidence="4">
    <location>
        <position position="133"/>
    </location>
</feature>
<comment type="catalytic activity">
    <reaction evidence="3">
        <text>[protein]-L-glutamate 5-O-methyl ester + H2O = L-glutamyl-[protein] + methanol + H(+)</text>
        <dbReference type="Rhea" id="RHEA:23236"/>
        <dbReference type="Rhea" id="RHEA-COMP:10208"/>
        <dbReference type="Rhea" id="RHEA-COMP:10311"/>
        <dbReference type="ChEBI" id="CHEBI:15377"/>
        <dbReference type="ChEBI" id="CHEBI:15378"/>
        <dbReference type="ChEBI" id="CHEBI:17790"/>
        <dbReference type="ChEBI" id="CHEBI:29973"/>
        <dbReference type="ChEBI" id="CHEBI:82795"/>
        <dbReference type="EC" id="3.1.1.61"/>
    </reaction>
</comment>
<proteinExistence type="predicted"/>
<keyword evidence="4" id="KW-0145">Chemotaxis</keyword>
<dbReference type="EMBL" id="BOMQ01000100">
    <property type="protein sequence ID" value="GIE54365.1"/>
    <property type="molecule type" value="Genomic_DNA"/>
</dbReference>
<feature type="active site" evidence="4">
    <location>
        <position position="41"/>
    </location>
</feature>
<dbReference type="SUPFAM" id="SSF52738">
    <property type="entry name" value="Methylesterase CheB, C-terminal domain"/>
    <property type="match status" value="1"/>
</dbReference>
<accession>A0A919MYB8</accession>
<keyword evidence="8" id="KW-1185">Reference proteome</keyword>
<dbReference type="EC" id="3.1.1.61" evidence="2"/>
<name>A0A919MYB8_9ACTN</name>
<dbReference type="Pfam" id="PF01339">
    <property type="entry name" value="CheB_methylest"/>
    <property type="match status" value="1"/>
</dbReference>
<dbReference type="PANTHER" id="PTHR42872:SF6">
    <property type="entry name" value="PROTEIN-GLUTAMATE METHYLESTERASE_PROTEIN-GLUTAMINE GLUTAMINASE"/>
    <property type="match status" value="1"/>
</dbReference>
<feature type="domain" description="CheB-type methylesterase" evidence="6">
    <location>
        <begin position="2"/>
        <end position="191"/>
    </location>
</feature>
<dbReference type="InterPro" id="IPR011247">
    <property type="entry name" value="Chemotax_prot-Glu_Me-esterase"/>
</dbReference>
<gene>
    <name evidence="7" type="primary">cheB_2</name>
    <name evidence="7" type="ORF">Ani05nite_78990</name>
</gene>
<sequence length="350" mass="36042">MTVRFRDVVAVGASAGGVESLRALVAGLPPDFPAAVLVVLHLPRDSPSALPTILNRSGPLPAAAAVDGEPLRPGRVYVAPNDHHLLLLDGHLRLSHGPAENGHRPAIDPLFRSVARAAGNRGIGVVLSGSRDDGAAGLASVVARGGAAVVQDPADALYSSMPLAALALAPTGHVAPAAKLGGLLAEMTAMPLPTGPELPADVLLDQEVAMADLAGTTTDEIAPPAGFGCPACGGGLFQIDDGPMPRYRCRVGHAWSPESLLDEQALALEGALWMALRALEEKSELSRRMAASGTHRRAGTSARFNHIAADADAAGATIRRLIARLGSMPEHEADTARPGHDPDELPSDVR</sequence>
<dbReference type="Gene3D" id="3.40.50.180">
    <property type="entry name" value="Methylesterase CheB, C-terminal domain"/>
    <property type="match status" value="1"/>
</dbReference>
<evidence type="ECO:0000256" key="5">
    <source>
        <dbReference type="SAM" id="MobiDB-lite"/>
    </source>
</evidence>
<dbReference type="GO" id="GO:0008984">
    <property type="term" value="F:protein-glutamate methylesterase activity"/>
    <property type="evidence" value="ECO:0007669"/>
    <property type="project" value="UniProtKB-EC"/>
</dbReference>
<evidence type="ECO:0000256" key="2">
    <source>
        <dbReference type="ARBA" id="ARBA00039140"/>
    </source>
</evidence>
<reference evidence="7" key="1">
    <citation type="submission" date="2021-01" db="EMBL/GenBank/DDBJ databases">
        <title>Whole genome shotgun sequence of Actinoplanes nipponensis NBRC 14063.</title>
        <authorList>
            <person name="Komaki H."/>
            <person name="Tamura T."/>
        </authorList>
    </citation>
    <scope>NUCLEOTIDE SEQUENCE</scope>
    <source>
        <strain evidence="7">NBRC 14063</strain>
    </source>
</reference>
<dbReference type="RefSeq" id="WP_203777103.1">
    <property type="nucleotide sequence ID" value="NZ_BAAAYJ010000084.1"/>
</dbReference>
<dbReference type="PIRSF" id="PIRSF036461">
    <property type="entry name" value="Chmtx_methlestr"/>
    <property type="match status" value="1"/>
</dbReference>
<dbReference type="InterPro" id="IPR000673">
    <property type="entry name" value="Sig_transdc_resp-reg_Me-estase"/>
</dbReference>
<dbReference type="PANTHER" id="PTHR42872">
    <property type="entry name" value="PROTEIN-GLUTAMATE METHYLESTERASE/PROTEIN-GLUTAMINE GLUTAMINASE"/>
    <property type="match status" value="1"/>
</dbReference>
<comment type="caution">
    <text evidence="7">The sequence shown here is derived from an EMBL/GenBank/DDBJ whole genome shotgun (WGS) entry which is preliminary data.</text>
</comment>
<evidence type="ECO:0000259" key="6">
    <source>
        <dbReference type="PROSITE" id="PS50122"/>
    </source>
</evidence>
<dbReference type="GO" id="GO:0005737">
    <property type="term" value="C:cytoplasm"/>
    <property type="evidence" value="ECO:0007669"/>
    <property type="project" value="InterPro"/>
</dbReference>
<evidence type="ECO:0000256" key="4">
    <source>
        <dbReference type="PROSITE-ProRule" id="PRU00050"/>
    </source>
</evidence>
<evidence type="ECO:0000313" key="8">
    <source>
        <dbReference type="Proteomes" id="UP000647172"/>
    </source>
</evidence>
<keyword evidence="1 4" id="KW-0378">Hydrolase</keyword>
<dbReference type="GO" id="GO:0006935">
    <property type="term" value="P:chemotaxis"/>
    <property type="evidence" value="ECO:0007669"/>
    <property type="project" value="UniProtKB-UniRule"/>
</dbReference>
<evidence type="ECO:0000256" key="1">
    <source>
        <dbReference type="ARBA" id="ARBA00022801"/>
    </source>
</evidence>
<organism evidence="7 8">
    <name type="scientific">Actinoplanes nipponensis</name>
    <dbReference type="NCBI Taxonomy" id="135950"/>
    <lineage>
        <taxon>Bacteria</taxon>
        <taxon>Bacillati</taxon>
        <taxon>Actinomycetota</taxon>
        <taxon>Actinomycetes</taxon>
        <taxon>Micromonosporales</taxon>
        <taxon>Micromonosporaceae</taxon>
        <taxon>Actinoplanes</taxon>
    </lineage>
</organism>